<dbReference type="InterPro" id="IPR000907">
    <property type="entry name" value="LipOase"/>
</dbReference>
<evidence type="ECO:0000259" key="4">
    <source>
        <dbReference type="PROSITE" id="PS51393"/>
    </source>
</evidence>
<proteinExistence type="predicted"/>
<evidence type="ECO:0000256" key="3">
    <source>
        <dbReference type="ARBA" id="ARBA00023002"/>
    </source>
</evidence>
<keyword evidence="1" id="KW-0479">Metal-binding</keyword>
<evidence type="ECO:0000313" key="6">
    <source>
        <dbReference type="Proteomes" id="UP001472677"/>
    </source>
</evidence>
<dbReference type="PANTHER" id="PTHR11771">
    <property type="entry name" value="LIPOXYGENASE"/>
    <property type="match status" value="1"/>
</dbReference>
<keyword evidence="3" id="KW-0560">Oxidoreductase</keyword>
<dbReference type="SUPFAM" id="SSF48484">
    <property type="entry name" value="Lipoxigenase"/>
    <property type="match status" value="1"/>
</dbReference>
<gene>
    <name evidence="5" type="ORF">V6N12_052632</name>
</gene>
<organism evidence="5 6">
    <name type="scientific">Hibiscus sabdariffa</name>
    <name type="common">roselle</name>
    <dbReference type="NCBI Taxonomy" id="183260"/>
    <lineage>
        <taxon>Eukaryota</taxon>
        <taxon>Viridiplantae</taxon>
        <taxon>Streptophyta</taxon>
        <taxon>Embryophyta</taxon>
        <taxon>Tracheophyta</taxon>
        <taxon>Spermatophyta</taxon>
        <taxon>Magnoliopsida</taxon>
        <taxon>eudicotyledons</taxon>
        <taxon>Gunneridae</taxon>
        <taxon>Pentapetalae</taxon>
        <taxon>rosids</taxon>
        <taxon>malvids</taxon>
        <taxon>Malvales</taxon>
        <taxon>Malvaceae</taxon>
        <taxon>Malvoideae</taxon>
        <taxon>Hibiscus</taxon>
    </lineage>
</organism>
<evidence type="ECO:0000256" key="2">
    <source>
        <dbReference type="ARBA" id="ARBA00022964"/>
    </source>
</evidence>
<reference evidence="5 6" key="1">
    <citation type="journal article" date="2024" name="G3 (Bethesda)">
        <title>Genome assembly of Hibiscus sabdariffa L. provides insights into metabolisms of medicinal natural products.</title>
        <authorList>
            <person name="Kim T."/>
        </authorList>
    </citation>
    <scope>NUCLEOTIDE SEQUENCE [LARGE SCALE GENOMIC DNA]</scope>
    <source>
        <strain evidence="5">TK-2024</strain>
        <tissue evidence="5">Old leaves</tissue>
    </source>
</reference>
<evidence type="ECO:0000256" key="1">
    <source>
        <dbReference type="ARBA" id="ARBA00022723"/>
    </source>
</evidence>
<dbReference type="InterPro" id="IPR013819">
    <property type="entry name" value="LipOase_C"/>
</dbReference>
<dbReference type="PROSITE" id="PS51393">
    <property type="entry name" value="LIPOXYGENASE_3"/>
    <property type="match status" value="1"/>
</dbReference>
<keyword evidence="6" id="KW-1185">Reference proteome</keyword>
<dbReference type="Gene3D" id="3.10.450.60">
    <property type="match status" value="1"/>
</dbReference>
<sequence>MDRGKFFWFRDAEFAQQTLAGINPYALQLVTEWPIKSKLDPEIYGDPVSAITKECVERQIRGYMTLEEALEQNKLFVLDYYGIFSKNGFLIM</sequence>
<dbReference type="Proteomes" id="UP001472677">
    <property type="component" value="Unassembled WGS sequence"/>
</dbReference>
<name>A0ABR2C2T5_9ROSI</name>
<dbReference type="InterPro" id="IPR036226">
    <property type="entry name" value="LipOase_C_sf"/>
</dbReference>
<accession>A0ABR2C2T5</accession>
<keyword evidence="2" id="KW-0223">Dioxygenase</keyword>
<protein>
    <recommendedName>
        <fullName evidence="4">Lipoxygenase domain-containing protein</fullName>
    </recommendedName>
</protein>
<feature type="domain" description="Lipoxygenase" evidence="4">
    <location>
        <begin position="1"/>
        <end position="92"/>
    </location>
</feature>
<comment type="caution">
    <text evidence="5">The sequence shown here is derived from an EMBL/GenBank/DDBJ whole genome shotgun (WGS) entry which is preliminary data.</text>
</comment>
<dbReference type="EMBL" id="JBBPBM010000069">
    <property type="protein sequence ID" value="KAK8513444.1"/>
    <property type="molecule type" value="Genomic_DNA"/>
</dbReference>
<dbReference type="Pfam" id="PF00305">
    <property type="entry name" value="Lipoxygenase"/>
    <property type="match status" value="1"/>
</dbReference>
<evidence type="ECO:0000313" key="5">
    <source>
        <dbReference type="EMBL" id="KAK8513444.1"/>
    </source>
</evidence>